<feature type="compositionally biased region" description="Pro residues" evidence="1">
    <location>
        <begin position="212"/>
        <end position="222"/>
    </location>
</feature>
<evidence type="ECO:0000313" key="2">
    <source>
        <dbReference type="EMBL" id="KAL0428836.1"/>
    </source>
</evidence>
<feature type="compositionally biased region" description="Low complexity" evidence="1">
    <location>
        <begin position="244"/>
        <end position="268"/>
    </location>
</feature>
<gene>
    <name evidence="2" type="ORF">Sradi_0509600</name>
</gene>
<organism evidence="2">
    <name type="scientific">Sesamum radiatum</name>
    <name type="common">Black benniseed</name>
    <dbReference type="NCBI Taxonomy" id="300843"/>
    <lineage>
        <taxon>Eukaryota</taxon>
        <taxon>Viridiplantae</taxon>
        <taxon>Streptophyta</taxon>
        <taxon>Embryophyta</taxon>
        <taxon>Tracheophyta</taxon>
        <taxon>Spermatophyta</taxon>
        <taxon>Magnoliopsida</taxon>
        <taxon>eudicotyledons</taxon>
        <taxon>Gunneridae</taxon>
        <taxon>Pentapetalae</taxon>
        <taxon>asterids</taxon>
        <taxon>lamiids</taxon>
        <taxon>Lamiales</taxon>
        <taxon>Pedaliaceae</taxon>
        <taxon>Sesamum</taxon>
    </lineage>
</organism>
<evidence type="ECO:0000256" key="1">
    <source>
        <dbReference type="SAM" id="MobiDB-lite"/>
    </source>
</evidence>
<feature type="region of interest" description="Disordered" evidence="1">
    <location>
        <begin position="185"/>
        <end position="326"/>
    </location>
</feature>
<dbReference type="AlphaFoldDB" id="A0AAW2VKA1"/>
<accession>A0AAW2VKA1</accession>
<dbReference type="PANTHER" id="PTHR31152">
    <property type="entry name" value="PLAC8 FAMILY PROTEIN"/>
    <property type="match status" value="1"/>
</dbReference>
<protein>
    <submittedName>
        <fullName evidence="2">Uncharacterized protein</fullName>
    </submittedName>
</protein>
<reference evidence="2" key="1">
    <citation type="submission" date="2020-06" db="EMBL/GenBank/DDBJ databases">
        <authorList>
            <person name="Li T."/>
            <person name="Hu X."/>
            <person name="Zhang T."/>
            <person name="Song X."/>
            <person name="Zhang H."/>
            <person name="Dai N."/>
            <person name="Sheng W."/>
            <person name="Hou X."/>
            <person name="Wei L."/>
        </authorList>
    </citation>
    <scope>NUCLEOTIDE SEQUENCE</scope>
    <source>
        <strain evidence="2">G02</strain>
        <tissue evidence="2">Leaf</tissue>
    </source>
</reference>
<comment type="caution">
    <text evidence="2">The sequence shown here is derived from an EMBL/GenBank/DDBJ whole genome shotgun (WGS) entry which is preliminary data.</text>
</comment>
<feature type="compositionally biased region" description="Polar residues" evidence="1">
    <location>
        <begin position="277"/>
        <end position="288"/>
    </location>
</feature>
<proteinExistence type="predicted"/>
<feature type="compositionally biased region" description="Low complexity" evidence="1">
    <location>
        <begin position="301"/>
        <end position="326"/>
    </location>
</feature>
<reference evidence="2" key="2">
    <citation type="journal article" date="2024" name="Plant">
        <title>Genomic evolution and insights into agronomic trait innovations of Sesamum species.</title>
        <authorList>
            <person name="Miao H."/>
            <person name="Wang L."/>
            <person name="Qu L."/>
            <person name="Liu H."/>
            <person name="Sun Y."/>
            <person name="Le M."/>
            <person name="Wang Q."/>
            <person name="Wei S."/>
            <person name="Zheng Y."/>
            <person name="Lin W."/>
            <person name="Duan Y."/>
            <person name="Cao H."/>
            <person name="Xiong S."/>
            <person name="Wang X."/>
            <person name="Wei L."/>
            <person name="Li C."/>
            <person name="Ma Q."/>
            <person name="Ju M."/>
            <person name="Zhao R."/>
            <person name="Li G."/>
            <person name="Mu C."/>
            <person name="Tian Q."/>
            <person name="Mei H."/>
            <person name="Zhang T."/>
            <person name="Gao T."/>
            <person name="Zhang H."/>
        </authorList>
    </citation>
    <scope>NUCLEOTIDE SEQUENCE</scope>
    <source>
        <strain evidence="2">G02</strain>
    </source>
</reference>
<sequence length="326" mass="36510">MVSKDNLEKMEARRSFRNLWHASLMRTPIDDPTYCCFALWCGPCASYLLRKRALRDDMSRYECCGGYMPCSGKCGESKCPEFCLCSEGTMLCFQTLACVFSLLALITGIDEVQELARVLDCIADMIACVVCPCMQTQHKLEMDKRDGKLGDQPVMFAPPIQEMSRTDQCIPSAIGYPPPNVYPPPGVYPPLDPKANAFPPAIHPMQPQPGQGFPPPLYPPYPKDQNDPLATYPPQPQNQQLAAYPPQNQQVYPPQNQQVYPPQSQNQQLAVYPPQPQNEQLTAHPPQSQNEQPTTYPPQPQNQQLAAYPPQQQNQQPAAYPSQPQT</sequence>
<name>A0AAW2VKA1_SESRA</name>
<dbReference type="EMBL" id="JACGWJ010000003">
    <property type="protein sequence ID" value="KAL0428836.1"/>
    <property type="molecule type" value="Genomic_DNA"/>
</dbReference>
<dbReference type="PANTHER" id="PTHR31152:SF1">
    <property type="entry name" value="PLAC8 FAMILY PROTEIN"/>
    <property type="match status" value="1"/>
</dbReference>